<dbReference type="eggNOG" id="KOG0379">
    <property type="taxonomic scope" value="Eukaryota"/>
</dbReference>
<dbReference type="SUPFAM" id="SSF50965">
    <property type="entry name" value="Galactose oxidase, central domain"/>
    <property type="match status" value="1"/>
</dbReference>
<evidence type="ECO:0000256" key="2">
    <source>
        <dbReference type="ARBA" id="ARBA00022737"/>
    </source>
</evidence>
<dbReference type="InterPro" id="IPR015915">
    <property type="entry name" value="Kelch-typ_b-propeller"/>
</dbReference>
<gene>
    <name evidence="3" type="ORF">THAPSDRAFT_2502</name>
</gene>
<dbReference type="GeneID" id="7450378"/>
<dbReference type="Gene3D" id="2.120.10.80">
    <property type="entry name" value="Kelch-type beta propeller"/>
    <property type="match status" value="2"/>
</dbReference>
<dbReference type="Pfam" id="PF24681">
    <property type="entry name" value="Kelch_KLHDC2_KLHL20_DRC7"/>
    <property type="match status" value="1"/>
</dbReference>
<organism evidence="3 4">
    <name type="scientific">Thalassiosira pseudonana</name>
    <name type="common">Marine diatom</name>
    <name type="synonym">Cyclotella nana</name>
    <dbReference type="NCBI Taxonomy" id="35128"/>
    <lineage>
        <taxon>Eukaryota</taxon>
        <taxon>Sar</taxon>
        <taxon>Stramenopiles</taxon>
        <taxon>Ochrophyta</taxon>
        <taxon>Bacillariophyta</taxon>
        <taxon>Coscinodiscophyceae</taxon>
        <taxon>Thalassiosirophycidae</taxon>
        <taxon>Thalassiosirales</taxon>
        <taxon>Thalassiosiraceae</taxon>
        <taxon>Thalassiosira</taxon>
    </lineage>
</organism>
<sequence length="347" mass="37581">MNIDVMSMPNRYVVNELWEFSPYDSSSTSWGWNQIKRCDGYVPGPRLATAISTHGSSYAVLLGGWDPQEPGTGGVILDDVSVLDLDSLEWSRPTDVDGDEVVTVPGGATSRHIAVTIVGGEEEEDVILVHNHRCEDHVLICSIDTKDEGDSSKVYATWKHQATSGNAPSSRGLHCAATLNDGKTNESKAVVIFGGAAKDGSMSNEAFVLDTITWKWTKLDCSGEMPSPRAGACLCSVDEDTVLLFGGAKPGDGGLVGLNDIWTLRVDTKSGKASWTRLVHNTSADGGNGCTSPPGRNAATLTRMNANVLPKEFWKRESNDAYFLLQGGWYPFRKTYNDVFVLRVSEK</sequence>
<accession>B8BUJ5</accession>
<evidence type="ECO:0000313" key="4">
    <source>
        <dbReference type="Proteomes" id="UP000001449"/>
    </source>
</evidence>
<dbReference type="OMA" id="WLVGGWD"/>
<keyword evidence="1" id="KW-0880">Kelch repeat</keyword>
<dbReference type="Proteomes" id="UP000001449">
    <property type="component" value="Chromosome 2"/>
</dbReference>
<name>B8BUJ5_THAPS</name>
<dbReference type="STRING" id="35128.B8BUJ5"/>
<evidence type="ECO:0000313" key="3">
    <source>
        <dbReference type="EMBL" id="EED94769.1"/>
    </source>
</evidence>
<dbReference type="InterPro" id="IPR011043">
    <property type="entry name" value="Gal_Oxase/kelch_b-propeller"/>
</dbReference>
<dbReference type="AlphaFoldDB" id="B8BUJ5"/>
<reference evidence="3 4" key="2">
    <citation type="journal article" date="2008" name="Nature">
        <title>The Phaeodactylum genome reveals the evolutionary history of diatom genomes.</title>
        <authorList>
            <person name="Bowler C."/>
            <person name="Allen A.E."/>
            <person name="Badger J.H."/>
            <person name="Grimwood J."/>
            <person name="Jabbari K."/>
            <person name="Kuo A."/>
            <person name="Maheswari U."/>
            <person name="Martens C."/>
            <person name="Maumus F."/>
            <person name="Otillar R.P."/>
            <person name="Rayko E."/>
            <person name="Salamov A."/>
            <person name="Vandepoele K."/>
            <person name="Beszteri B."/>
            <person name="Gruber A."/>
            <person name="Heijde M."/>
            <person name="Katinka M."/>
            <person name="Mock T."/>
            <person name="Valentin K."/>
            <person name="Verret F."/>
            <person name="Berges J.A."/>
            <person name="Brownlee C."/>
            <person name="Cadoret J.P."/>
            <person name="Chiovitti A."/>
            <person name="Choi C.J."/>
            <person name="Coesel S."/>
            <person name="De Martino A."/>
            <person name="Detter J.C."/>
            <person name="Durkin C."/>
            <person name="Falciatore A."/>
            <person name="Fournet J."/>
            <person name="Haruta M."/>
            <person name="Huysman M.J."/>
            <person name="Jenkins B.D."/>
            <person name="Jiroutova K."/>
            <person name="Jorgensen R.E."/>
            <person name="Joubert Y."/>
            <person name="Kaplan A."/>
            <person name="Kroger N."/>
            <person name="Kroth P.G."/>
            <person name="La Roche J."/>
            <person name="Lindquist E."/>
            <person name="Lommer M."/>
            <person name="Martin-Jezequel V."/>
            <person name="Lopez P.J."/>
            <person name="Lucas S."/>
            <person name="Mangogna M."/>
            <person name="McGinnis K."/>
            <person name="Medlin L.K."/>
            <person name="Montsant A."/>
            <person name="Oudot-Le Secq M.P."/>
            <person name="Napoli C."/>
            <person name="Obornik M."/>
            <person name="Parker M.S."/>
            <person name="Petit J.L."/>
            <person name="Porcel B.M."/>
            <person name="Poulsen N."/>
            <person name="Robison M."/>
            <person name="Rychlewski L."/>
            <person name="Rynearson T.A."/>
            <person name="Schmutz J."/>
            <person name="Shapiro H."/>
            <person name="Siaut M."/>
            <person name="Stanley M."/>
            <person name="Sussman M.R."/>
            <person name="Taylor A.R."/>
            <person name="Vardi A."/>
            <person name="von Dassow P."/>
            <person name="Vyverman W."/>
            <person name="Willis A."/>
            <person name="Wyrwicz L.S."/>
            <person name="Rokhsar D.S."/>
            <person name="Weissenbach J."/>
            <person name="Armbrust E.V."/>
            <person name="Green B.R."/>
            <person name="Van de Peer Y."/>
            <person name="Grigoriev I.V."/>
        </authorList>
    </citation>
    <scope>NUCLEOTIDE SEQUENCE [LARGE SCALE GENOMIC DNA]</scope>
    <source>
        <strain evidence="3 4">CCMP1335</strain>
    </source>
</reference>
<dbReference type="PaxDb" id="35128-Thaps2502"/>
<proteinExistence type="predicted"/>
<dbReference type="EMBL" id="CM000639">
    <property type="protein sequence ID" value="EED94769.1"/>
    <property type="molecule type" value="Genomic_DNA"/>
</dbReference>
<keyword evidence="4" id="KW-1185">Reference proteome</keyword>
<dbReference type="RefSeq" id="XP_002287326.1">
    <property type="nucleotide sequence ID" value="XM_002287290.1"/>
</dbReference>
<reference evidence="3 4" key="1">
    <citation type="journal article" date="2004" name="Science">
        <title>The genome of the diatom Thalassiosira pseudonana: ecology, evolution, and metabolism.</title>
        <authorList>
            <person name="Armbrust E.V."/>
            <person name="Berges J.A."/>
            <person name="Bowler C."/>
            <person name="Green B.R."/>
            <person name="Martinez D."/>
            <person name="Putnam N.H."/>
            <person name="Zhou S."/>
            <person name="Allen A.E."/>
            <person name="Apt K.E."/>
            <person name="Bechner M."/>
            <person name="Brzezinski M.A."/>
            <person name="Chaal B.K."/>
            <person name="Chiovitti A."/>
            <person name="Davis A.K."/>
            <person name="Demarest M.S."/>
            <person name="Detter J.C."/>
            <person name="Glavina T."/>
            <person name="Goodstein D."/>
            <person name="Hadi M.Z."/>
            <person name="Hellsten U."/>
            <person name="Hildebrand M."/>
            <person name="Jenkins B.D."/>
            <person name="Jurka J."/>
            <person name="Kapitonov V.V."/>
            <person name="Kroger N."/>
            <person name="Lau W.W."/>
            <person name="Lane T.W."/>
            <person name="Larimer F.W."/>
            <person name="Lippmeier J.C."/>
            <person name="Lucas S."/>
            <person name="Medina M."/>
            <person name="Montsant A."/>
            <person name="Obornik M."/>
            <person name="Parker M.S."/>
            <person name="Palenik B."/>
            <person name="Pazour G.J."/>
            <person name="Richardson P.M."/>
            <person name="Rynearson T.A."/>
            <person name="Saito M.A."/>
            <person name="Schwartz D.C."/>
            <person name="Thamatrakoln K."/>
            <person name="Valentin K."/>
            <person name="Vardi A."/>
            <person name="Wilkerson F.P."/>
            <person name="Rokhsar D.S."/>
        </authorList>
    </citation>
    <scope>NUCLEOTIDE SEQUENCE [LARGE SCALE GENOMIC DNA]</scope>
    <source>
        <strain evidence="3 4">CCMP1335</strain>
    </source>
</reference>
<dbReference type="HOGENOM" id="CLU_901464_0_0_1"/>
<dbReference type="PANTHER" id="PTHR46228">
    <property type="entry name" value="KELCH DOMAIN-CONTAINING PROTEIN"/>
    <property type="match status" value="1"/>
</dbReference>
<keyword evidence="2" id="KW-0677">Repeat</keyword>
<dbReference type="InParanoid" id="B8BUJ5"/>
<evidence type="ECO:0000256" key="1">
    <source>
        <dbReference type="ARBA" id="ARBA00022441"/>
    </source>
</evidence>
<dbReference type="KEGG" id="tps:THAPSDRAFT_2502"/>
<protein>
    <submittedName>
        <fullName evidence="3">Uncharacterized protein</fullName>
    </submittedName>
</protein>
<dbReference type="PANTHER" id="PTHR46228:SF2">
    <property type="entry name" value="KELCH REPEAT PROTEIN (AFU_ORTHOLOGUE AFUA_4G14350)"/>
    <property type="match status" value="1"/>
</dbReference>